<feature type="transmembrane region" description="Helical" evidence="2">
    <location>
        <begin position="639"/>
        <end position="658"/>
    </location>
</feature>
<evidence type="ECO:0008006" key="5">
    <source>
        <dbReference type="Google" id="ProtNLM"/>
    </source>
</evidence>
<feature type="region of interest" description="Disordered" evidence="1">
    <location>
        <begin position="1"/>
        <end position="27"/>
    </location>
</feature>
<feature type="transmembrane region" description="Helical" evidence="2">
    <location>
        <begin position="714"/>
        <end position="734"/>
    </location>
</feature>
<accession>A0A9X8CZJ6</accession>
<organism evidence="3 4">
    <name type="scientific">Acidovorax cavernicola</name>
    <dbReference type="NCBI Taxonomy" id="1675792"/>
    <lineage>
        <taxon>Bacteria</taxon>
        <taxon>Pseudomonadati</taxon>
        <taxon>Pseudomonadota</taxon>
        <taxon>Betaproteobacteria</taxon>
        <taxon>Burkholderiales</taxon>
        <taxon>Comamonadaceae</taxon>
        <taxon>Acidovorax</taxon>
    </lineage>
</organism>
<proteinExistence type="predicted"/>
<dbReference type="AlphaFoldDB" id="A0A9X8CZJ6"/>
<evidence type="ECO:0000256" key="1">
    <source>
        <dbReference type="SAM" id="MobiDB-lite"/>
    </source>
</evidence>
<sequence length="757" mass="81369">MKKEISLLTTVAAPAPAGTPGTDTPPRTTHRWQFLRAGGVDQVVFRSGEDIARIAELDQKLWVALACPTRGIDFDPRTLDLIDTDGDGRVRPPEVIAACQWACERLRSADVLLAGGGTLSLDDLDDTRTPGADLAREGRRILDLLGKQDTHTLTLADIADRGEWLAAMRFNGDGVVTPDTATDDALRTTIEEAMRTHGSTPDRHAQTPGLDRAHAEAFMADAQAIRDWYAQGDEEALLPLGARTLAAAEALRAVAAKIDDFFARCRVAAYDVQAVVALNPSPEAYDALAGHTLDASVQPVAELPLAPVTPHRGLPLAGSSLNPAWAEAMAVFARDAVTPLLGERDTLEEAPWQSLRHQLAPCDAWIAARPANALAGLPRERIEALLATRDALLALITEDEAAEHHNRLLTDLEKLLRLQRDLRVLLHNFVSFKAFYRREGAIFQAGTLYLDGRSCELTVQVQDTARHAALAGLAKTCLAYCDCTRQGQKMSIVAAFTAGDVDFLFVGRNGVFYDRQGHDWDATITKLIENPTSVAQAFFAPYKKFVRLIEEQVAKRAAASEAGSHAALQTLAGSVATADRPADVNTSAKPATKPGPLLPNTSRIDVGTVAAIGVALGSISAVLVGIFGKFIDLGQWIPVALVGIVIAISGPSMLIAWLKLRQRSLGPILDASGWAINGRMKVNVRLGGMLSQTARVPPGAKRIAPDPYRQRHGLARALAITCVVGAVLLLAWRLDWLDTRLPPRLQHDPATAATPSA</sequence>
<feature type="compositionally biased region" description="Low complexity" evidence="1">
    <location>
        <begin position="9"/>
        <end position="27"/>
    </location>
</feature>
<evidence type="ECO:0000256" key="2">
    <source>
        <dbReference type="SAM" id="Phobius"/>
    </source>
</evidence>
<keyword evidence="2" id="KW-0472">Membrane</keyword>
<dbReference type="RefSeq" id="WP_119557829.1">
    <property type="nucleotide sequence ID" value="NZ_QXMN01000055.1"/>
</dbReference>
<keyword evidence="2" id="KW-0812">Transmembrane</keyword>
<comment type="caution">
    <text evidence="3">The sequence shown here is derived from an EMBL/GenBank/DDBJ whole genome shotgun (WGS) entry which is preliminary data.</text>
</comment>
<gene>
    <name evidence="3" type="ORF">D3H34_28025</name>
</gene>
<keyword evidence="2" id="KW-1133">Transmembrane helix</keyword>
<name>A0A9X8CZJ6_9BURK</name>
<reference evidence="3 4" key="1">
    <citation type="submission" date="2018-09" db="EMBL/GenBank/DDBJ databases">
        <title>Acidovorax cavernicola nov. sp. isolated from Gruta de las Maravillas (Aracena, Spain).</title>
        <authorList>
            <person name="Jurado V."/>
            <person name="Gutierrez-Patricio S."/>
            <person name="Gonzalez-Pimentel J.L."/>
            <person name="Miller A.Z."/>
            <person name="Laiz L."/>
            <person name="Saiz-Jimenez C."/>
        </authorList>
    </citation>
    <scope>NUCLEOTIDE SEQUENCE [LARGE SCALE GENOMIC DNA]</scope>
    <source>
        <strain evidence="3 4">1011MAR4D40.2</strain>
    </source>
</reference>
<evidence type="ECO:0000313" key="3">
    <source>
        <dbReference type="EMBL" id="RIX74103.1"/>
    </source>
</evidence>
<protein>
    <recommendedName>
        <fullName evidence="5">EF-hand domain-containing protein</fullName>
    </recommendedName>
</protein>
<keyword evidence="4" id="KW-1185">Reference proteome</keyword>
<dbReference type="OrthoDB" id="9785737at2"/>
<dbReference type="Proteomes" id="UP000265619">
    <property type="component" value="Unassembled WGS sequence"/>
</dbReference>
<evidence type="ECO:0000313" key="4">
    <source>
        <dbReference type="Proteomes" id="UP000265619"/>
    </source>
</evidence>
<dbReference type="EMBL" id="QXMN01000055">
    <property type="protein sequence ID" value="RIX74103.1"/>
    <property type="molecule type" value="Genomic_DNA"/>
</dbReference>